<keyword evidence="19" id="KW-1185">Reference proteome</keyword>
<dbReference type="PRINTS" id="PR01739">
    <property type="entry name" value="RELAXINR"/>
</dbReference>
<feature type="transmembrane region" description="Helical" evidence="16">
    <location>
        <begin position="226"/>
        <end position="245"/>
    </location>
</feature>
<proteinExistence type="inferred from homology"/>
<keyword evidence="6" id="KW-0677">Repeat</keyword>
<accession>A0A6A4X6M7</accession>
<evidence type="ECO:0000256" key="13">
    <source>
        <dbReference type="ARBA" id="ARBA00023224"/>
    </source>
</evidence>
<dbReference type="Pfam" id="PF00001">
    <property type="entry name" value="7tm_1"/>
    <property type="match status" value="1"/>
</dbReference>
<dbReference type="InterPro" id="IPR002172">
    <property type="entry name" value="LDrepeatLR_classA_rpt"/>
</dbReference>
<dbReference type="InterPro" id="IPR003591">
    <property type="entry name" value="Leu-rich_rpt_typical-subtyp"/>
</dbReference>
<dbReference type="GO" id="GO:0008528">
    <property type="term" value="F:G protein-coupled peptide receptor activity"/>
    <property type="evidence" value="ECO:0007669"/>
    <property type="project" value="TreeGrafter"/>
</dbReference>
<evidence type="ECO:0000256" key="4">
    <source>
        <dbReference type="ARBA" id="ARBA00022614"/>
    </source>
</evidence>
<keyword evidence="10" id="KW-1015">Disulfide bond</keyword>
<feature type="transmembrane region" description="Helical" evidence="16">
    <location>
        <begin position="548"/>
        <end position="573"/>
    </location>
</feature>
<evidence type="ECO:0000256" key="12">
    <source>
        <dbReference type="ARBA" id="ARBA00023180"/>
    </source>
</evidence>
<dbReference type="InterPro" id="IPR001611">
    <property type="entry name" value="Leu-rich_rpt"/>
</dbReference>
<keyword evidence="11 15" id="KW-0675">Receptor</keyword>
<dbReference type="GO" id="GO:0005886">
    <property type="term" value="C:plasma membrane"/>
    <property type="evidence" value="ECO:0007669"/>
    <property type="project" value="UniProtKB-SubCell"/>
</dbReference>
<keyword evidence="4" id="KW-0433">Leucine-rich repeat</keyword>
<keyword evidence="3" id="KW-1003">Cell membrane</keyword>
<feature type="transmembrane region" description="Helical" evidence="16">
    <location>
        <begin position="451"/>
        <end position="473"/>
    </location>
</feature>
<comment type="similarity">
    <text evidence="2 15">Belongs to the G-protein coupled receptor 1 family.</text>
</comment>
<dbReference type="GO" id="GO:0009755">
    <property type="term" value="P:hormone-mediated signaling pathway"/>
    <property type="evidence" value="ECO:0007669"/>
    <property type="project" value="TreeGrafter"/>
</dbReference>
<evidence type="ECO:0000256" key="10">
    <source>
        <dbReference type="ARBA" id="ARBA00023157"/>
    </source>
</evidence>
<dbReference type="InterPro" id="IPR023415">
    <property type="entry name" value="LDLR_class-A_CS"/>
</dbReference>
<dbReference type="SMART" id="SM00369">
    <property type="entry name" value="LRR_TYP"/>
    <property type="match status" value="2"/>
</dbReference>
<evidence type="ECO:0000313" key="19">
    <source>
        <dbReference type="Proteomes" id="UP000440578"/>
    </source>
</evidence>
<keyword evidence="13 15" id="KW-0807">Transducer</keyword>
<dbReference type="Gene3D" id="1.20.1070.10">
    <property type="entry name" value="Rhodopsin 7-helix transmembrane proteins"/>
    <property type="match status" value="2"/>
</dbReference>
<dbReference type="PROSITE" id="PS01209">
    <property type="entry name" value="LDLRA_1"/>
    <property type="match status" value="1"/>
</dbReference>
<keyword evidence="9 16" id="KW-0472">Membrane</keyword>
<dbReference type="EMBL" id="VIIS01000067">
    <property type="protein sequence ID" value="KAF0313873.1"/>
    <property type="molecule type" value="Genomic_DNA"/>
</dbReference>
<dbReference type="InterPro" id="IPR008112">
    <property type="entry name" value="Relaxin_rcpt"/>
</dbReference>
<evidence type="ECO:0000256" key="3">
    <source>
        <dbReference type="ARBA" id="ARBA00022475"/>
    </source>
</evidence>
<gene>
    <name evidence="18" type="primary">RXFP2</name>
    <name evidence="18" type="ORF">FJT64_015616</name>
</gene>
<feature type="domain" description="G-protein coupled receptors family 1 profile" evidence="17">
    <location>
        <begin position="418"/>
        <end position="599"/>
    </location>
</feature>
<keyword evidence="5 15" id="KW-0812">Transmembrane</keyword>
<evidence type="ECO:0000256" key="7">
    <source>
        <dbReference type="ARBA" id="ARBA00022989"/>
    </source>
</evidence>
<organism evidence="18 19">
    <name type="scientific">Amphibalanus amphitrite</name>
    <name type="common">Striped barnacle</name>
    <name type="synonym">Balanus amphitrite</name>
    <dbReference type="NCBI Taxonomy" id="1232801"/>
    <lineage>
        <taxon>Eukaryota</taxon>
        <taxon>Metazoa</taxon>
        <taxon>Ecdysozoa</taxon>
        <taxon>Arthropoda</taxon>
        <taxon>Crustacea</taxon>
        <taxon>Multicrustacea</taxon>
        <taxon>Cirripedia</taxon>
        <taxon>Thoracica</taxon>
        <taxon>Thoracicalcarea</taxon>
        <taxon>Balanomorpha</taxon>
        <taxon>Balanoidea</taxon>
        <taxon>Balanidae</taxon>
        <taxon>Amphibalaninae</taxon>
        <taxon>Amphibalanus</taxon>
    </lineage>
</organism>
<evidence type="ECO:0000256" key="1">
    <source>
        <dbReference type="ARBA" id="ARBA00004651"/>
    </source>
</evidence>
<dbReference type="Pfam" id="PF13855">
    <property type="entry name" value="LRR_8"/>
    <property type="match status" value="1"/>
</dbReference>
<dbReference type="PROSITE" id="PS00237">
    <property type="entry name" value="G_PROTEIN_RECEP_F1_1"/>
    <property type="match status" value="1"/>
</dbReference>
<keyword evidence="7 16" id="KW-1133">Transmembrane helix</keyword>
<dbReference type="SUPFAM" id="SSF81321">
    <property type="entry name" value="Family A G protein-coupled receptor-like"/>
    <property type="match status" value="2"/>
</dbReference>
<dbReference type="PANTHER" id="PTHR24372">
    <property type="entry name" value="GLYCOPROTEIN HORMONE RECEPTOR"/>
    <property type="match status" value="1"/>
</dbReference>
<dbReference type="SMART" id="SM00192">
    <property type="entry name" value="LDLa"/>
    <property type="match status" value="1"/>
</dbReference>
<evidence type="ECO:0000256" key="15">
    <source>
        <dbReference type="RuleBase" id="RU000688"/>
    </source>
</evidence>
<evidence type="ECO:0000256" key="9">
    <source>
        <dbReference type="ARBA" id="ARBA00023136"/>
    </source>
</evidence>
<dbReference type="InterPro" id="IPR032675">
    <property type="entry name" value="LRR_dom_sf"/>
</dbReference>
<evidence type="ECO:0000256" key="8">
    <source>
        <dbReference type="ARBA" id="ARBA00023040"/>
    </source>
</evidence>
<dbReference type="AlphaFoldDB" id="A0A6A4X6M7"/>
<protein>
    <submittedName>
        <fullName evidence="18">Relaxin receptor 2</fullName>
    </submittedName>
</protein>
<evidence type="ECO:0000259" key="17">
    <source>
        <dbReference type="PROSITE" id="PS50262"/>
    </source>
</evidence>
<dbReference type="SUPFAM" id="SSF52058">
    <property type="entry name" value="L domain-like"/>
    <property type="match status" value="1"/>
</dbReference>
<dbReference type="OrthoDB" id="6022531at2759"/>
<feature type="transmembrane region" description="Helical" evidence="16">
    <location>
        <begin position="503"/>
        <end position="528"/>
    </location>
</feature>
<comment type="caution">
    <text evidence="18">The sequence shown here is derived from an EMBL/GenBank/DDBJ whole genome shotgun (WGS) entry which is preliminary data.</text>
</comment>
<evidence type="ECO:0000313" key="18">
    <source>
        <dbReference type="EMBL" id="KAF0313873.1"/>
    </source>
</evidence>
<evidence type="ECO:0000256" key="16">
    <source>
        <dbReference type="SAM" id="Phobius"/>
    </source>
</evidence>
<dbReference type="Pfam" id="PF03564">
    <property type="entry name" value="DUF1759"/>
    <property type="match status" value="1"/>
</dbReference>
<dbReference type="Proteomes" id="UP000440578">
    <property type="component" value="Unassembled WGS sequence"/>
</dbReference>
<dbReference type="InterPro" id="IPR017452">
    <property type="entry name" value="GPCR_Rhodpsn_7TM"/>
</dbReference>
<feature type="transmembrane region" description="Helical" evidence="16">
    <location>
        <begin position="579"/>
        <end position="601"/>
    </location>
</feature>
<dbReference type="Gene3D" id="3.80.10.10">
    <property type="entry name" value="Ribonuclease Inhibitor"/>
    <property type="match status" value="1"/>
</dbReference>
<comment type="subcellular location">
    <subcellularLocation>
        <location evidence="1">Cell membrane</location>
        <topology evidence="1">Multi-pass membrane protein</topology>
    </subcellularLocation>
</comment>
<sequence>MDVEFISTFPGVCPKGTKYVCELRSGEARYCLQEVFICDGVRHCKNGEDEGVDLCKLENYNQPVCNCVYNTRLECDDRQLTRIPGNVSPNVTRMYLHRNRIVLHKGDLDKYKKLTMILLRRNRLTRLPEMAFSGAGSSLTQLLMDQNLLTHMPPIGHLTQLHFLYLSGNRLTLLHRSWFVTTGRLTVLRFARFSDCAYTPRVKNCEPRTDGVSSMEHLLDTTVHKAMIWLIALMTVTGNLVVLWGRGFQRADDNKNVSVLICNLAVADLLMGIYLFVLAFKDLEYRGDYNEHAAHWRDSPLCVISGVLAMTSSEQAQRDRLPQIEPSVFRGDHTTFHMWLKAFEAYIEARCSSPSERLHYLGHYTAGDARNSILGFLQLSSEDAYMQAKKRLTDRYGNAFITANEFKKRLYKWPEVKVAVMIMTFMSVDRFLAIVYPMIRQRASNHMSRTVLGFMSVIWTVGLIIALVPVFYWRSYSTFYGINGICFPLHVQRPDFVGWKYSAFIFLGINVFSLILIIGSYAAMFFNIQQTRRNTPLVVREVEVALRFFCIVATDCLCWTPIVVTKVLVLIGVQIPTELHAWIVVFVLPINSAVNPFLYTFTTTKFYSRIKTVTTKYSSCMPKGPRRESVNNTGSESVAFTQRHSLQVLPPTASEHHGPSPTPGDPLLVANNVADSKC</sequence>
<evidence type="ECO:0000256" key="14">
    <source>
        <dbReference type="PROSITE-ProRule" id="PRU00124"/>
    </source>
</evidence>
<reference evidence="18 19" key="1">
    <citation type="submission" date="2019-07" db="EMBL/GenBank/DDBJ databases">
        <title>Draft genome assembly of a fouling barnacle, Amphibalanus amphitrite (Darwin, 1854): The first reference genome for Thecostraca.</title>
        <authorList>
            <person name="Kim W."/>
        </authorList>
    </citation>
    <scope>NUCLEOTIDE SEQUENCE [LARGE SCALE GENOMIC DNA]</scope>
    <source>
        <strain evidence="18">SNU_AA5</strain>
        <tissue evidence="18">Soma without cirri and trophi</tissue>
    </source>
</reference>
<name>A0A6A4X6M7_AMPAM</name>
<evidence type="ECO:0000256" key="11">
    <source>
        <dbReference type="ARBA" id="ARBA00023170"/>
    </source>
</evidence>
<dbReference type="PRINTS" id="PR00237">
    <property type="entry name" value="GPCRRHODOPSN"/>
</dbReference>
<dbReference type="PANTHER" id="PTHR24372:SF80">
    <property type="entry name" value="FI21465P1-RELATED"/>
    <property type="match status" value="1"/>
</dbReference>
<evidence type="ECO:0000256" key="6">
    <source>
        <dbReference type="ARBA" id="ARBA00022737"/>
    </source>
</evidence>
<dbReference type="InterPro" id="IPR005312">
    <property type="entry name" value="DUF1759"/>
</dbReference>
<dbReference type="PROSITE" id="PS50262">
    <property type="entry name" value="G_PROTEIN_RECEP_F1_2"/>
    <property type="match status" value="1"/>
</dbReference>
<evidence type="ECO:0000256" key="2">
    <source>
        <dbReference type="ARBA" id="ARBA00010663"/>
    </source>
</evidence>
<comment type="caution">
    <text evidence="14">Lacks conserved residue(s) required for the propagation of feature annotation.</text>
</comment>
<evidence type="ECO:0000256" key="5">
    <source>
        <dbReference type="ARBA" id="ARBA00022692"/>
    </source>
</evidence>
<dbReference type="InterPro" id="IPR000276">
    <property type="entry name" value="GPCR_Rhodpsn"/>
</dbReference>
<dbReference type="GO" id="GO:0007189">
    <property type="term" value="P:adenylate cyclase-activating G protein-coupled receptor signaling pathway"/>
    <property type="evidence" value="ECO:0007669"/>
    <property type="project" value="TreeGrafter"/>
</dbReference>
<dbReference type="PROSITE" id="PS50068">
    <property type="entry name" value="LDLRA_2"/>
    <property type="match status" value="1"/>
</dbReference>
<keyword evidence="8 15" id="KW-0297">G-protein coupled receptor</keyword>
<keyword evidence="12" id="KW-0325">Glycoprotein</keyword>
<feature type="transmembrane region" description="Helical" evidence="16">
    <location>
        <begin position="418"/>
        <end position="439"/>
    </location>
</feature>
<feature type="transmembrane region" description="Helical" evidence="16">
    <location>
        <begin position="257"/>
        <end position="280"/>
    </location>
</feature>